<evidence type="ECO:0008006" key="7">
    <source>
        <dbReference type="Google" id="ProtNLM"/>
    </source>
</evidence>
<sequence>MMKELLLLVLAALCMSDAMHISGKTADMDFLHKQKKIYELLFFVKQHSLTDTEYYEIGRNYDIENNIDMYKDKTIVQEFLYMYRQGMLSRHAIYSPYYEEHRYEMKCLFKLFYYAKDFQTFYKTAAWARLYLNDGVFTNAFTIAVFYRPDCKYMRLPAPYEIYPNLYFDSNVIQQAHDIKMTRGLATANIDNVDSYMIYANYSGSYIKPTYDEEYKLDYYMEDIGLNTYYYYFRQVMPFWLDFKEYDIKYDFPKYFRGYYYYFFHNQLMGRYFLERVSNGLGEIEYFDWNKPFYPGYYSTLMYNNGIVIPQRSRYMNVPFYKYKYLKEIETLEMRIMNAIDLGYVYDKNGKQFNIYTPEGFGILANLIEGNVDSCNRRFYGMYDALARDILGFNFDYKDKNKAIPSALQCYSTSMRDPAFYRLYKRIMTYFFRYKKYMPYYTQNELIFPGVKFESVNIDKLLTYFDYCDTFINNAVSVENFKEGMKLRVKARRYCLNYKPFTYRFNINSDKETKAVFKIFLGPAFDDPHNEKDMSYFHQYYKYFVEMDKFVVTLRPGQNAIERHSSDSVYTMPDMLSSDMFYKKLEKAVSGSEPFTYYEKLFGYPERLTLPKGKPEGMRFKMFFYMSPFDETKMTNVELPIFGKYTFDDKPFGFPLDRPMYPWKFFTPNMYFKDVYIYHTYEHEKAYEKSYEKSYEKNYTAVTEFLQRWKHGMLPRGEVFSAMNHQHHNEALCFFRVLYSAKDFDTFYNTAVWARFHVNEPMYVHVLSAVVLHRPDTKYIRLPPFYETMPHLFFNEEVLHKAYHIAMGDTNTGIKKTIGGVDHYYIPSNYSGWYVVRDQVPEQQKLSYFTEDVGLNAFYSVMSYDFPTWMNSARYHLPQNIRGELYMFIHKQLITRFYMESLSNDVGEIKYVDVHRPIVGYYPTMHHHNGLSFPQRPVGFRVPVHAHRDVQALEDFHTRISDAIDSGYVVDVNGKRINIYDTVDGINYLGNVIQGNADSVNPKYYGYVDYLYRRILGMSMVPTTEYSVVPTALDYYATSMRDPAFYGMYKNIVTYWMRYKQHLPSYRHEELVFPGVTVESVTVDKLMTFFDYFESLINNAVSVRSHKEAQSMLIKARQYRLNHKPFTYHITVNSDRNVKAVVRVFLGPKYDVHGHEVDMTKNYMNFMEMDQWTVDLKPGTNKIERNSYESIYVVPDEVPSEVLYKKMVKAIEGGETFTYPTKPYGFPDRLMLPKGKKEGMPLKLFVCVSHFDESRAYHVDSPVWGPNMMDARPMGYPLDRPVVHTFNFTMPNFYMKDVLCMRGVGRRSELVSTVVDIRKLREMKLLTVLAIVVAVTLGVVAADYNTVKTADKDFLLKQKKIYNLLYYVSQPSLVNPSLYEEGRSYNIEANIDSYANTAAVKNFLYLYEYGMLPRGEVSSMYYPKLQKETAALFRLFYYAKDFDTFYKTACWARIYMNEMQYVFAFYNAVIRREDTKFLQLPPMYEMYPYFFFNSEVLEKAHHAKLFGKLDSKKFAGYDTYIIPANYSGWYVLRDYDQEHKLNYFTEDIGLNAYYFYFRQEYPFWLKGEEFGLQKYRGEEYLYAHKQLMARYHLEMVSNDISKIEDYDWGREFHTGYYPTMTYHNGLPLPQRPYWSKFPFYKYKYIKDIHDMESRVSAAIDSGFVIDATGKFINIYTPEGLNILGNIIEGNADSCNPEFYGSIDFFARKILGYNLEPSTPYQIIPSALEMYSTSLRDPAFYRLYKRIFESYYYRYKKHQKPYMKNDIVFPELKIESFVVDKMITYFDQFDTSISNGLMIEDAKEAENMLIKVRQYRLNHKPFSFHLAINAEKPMKAAIRIFLGPKYDIHHKPLDFVENAKYFYEMDNWIVDLNAGVNKIVRNSQDCFFAMPDPEPSEVFYKKVLKSLDGSESLSYAERLYGFPERLLLPKGKKEGMPFQIFVYVNPIEGETVPYFSRIFGGYKFDNKPMGFPLDRPVYNFHYNGPNMMLKDVMIYHKDEMELNVTY</sequence>
<dbReference type="PANTHER" id="PTHR11511:SF5">
    <property type="entry name" value="FAT-BODY PROTEIN 1-RELATED"/>
    <property type="match status" value="1"/>
</dbReference>
<gene>
    <name evidence="6" type="ORF">DMN91_009589</name>
</gene>
<dbReference type="GO" id="GO:0005615">
    <property type="term" value="C:extracellular space"/>
    <property type="evidence" value="ECO:0007669"/>
    <property type="project" value="UniProtKB-ARBA"/>
</dbReference>
<dbReference type="PANTHER" id="PTHR11511">
    <property type="entry name" value="LARVAL STORAGE PROTEIN/PHENOLOXIDASE"/>
    <property type="match status" value="1"/>
</dbReference>
<dbReference type="SUPFAM" id="SSF48050">
    <property type="entry name" value="Hemocyanin, N-terminal domain"/>
    <property type="match status" value="3"/>
</dbReference>
<dbReference type="Gene3D" id="2.60.40.1520">
    <property type="entry name" value="Hemocyanin, C-terminal domain"/>
    <property type="match status" value="3"/>
</dbReference>
<feature type="domain" description="Hemocyanin C-terminal" evidence="5">
    <location>
        <begin position="1760"/>
        <end position="1995"/>
    </location>
</feature>
<feature type="domain" description="Hemocyanin N-terminal" evidence="4">
    <location>
        <begin position="30"/>
        <end position="152"/>
    </location>
</feature>
<feature type="chain" id="PRO_5018294809" description="Arylphorin subunit alpha" evidence="2">
    <location>
        <begin position="19"/>
        <end position="2005"/>
    </location>
</feature>
<dbReference type="InterPro" id="IPR005204">
    <property type="entry name" value="Hemocyanin_N"/>
</dbReference>
<dbReference type="Gene3D" id="1.10.1280.10">
    <property type="entry name" value="Di-copper center containing domain from catechol oxidase"/>
    <property type="match status" value="3"/>
</dbReference>
<dbReference type="InterPro" id="IPR005203">
    <property type="entry name" value="Hemocyanin_C"/>
</dbReference>
<name>A0A3L8DA23_OOCBI</name>
<organism evidence="6">
    <name type="scientific">Ooceraea biroi</name>
    <name type="common">Clonal raider ant</name>
    <name type="synonym">Cerapachys biroi</name>
    <dbReference type="NCBI Taxonomy" id="2015173"/>
    <lineage>
        <taxon>Eukaryota</taxon>
        <taxon>Metazoa</taxon>
        <taxon>Ecdysozoa</taxon>
        <taxon>Arthropoda</taxon>
        <taxon>Hexapoda</taxon>
        <taxon>Insecta</taxon>
        <taxon>Pterygota</taxon>
        <taxon>Neoptera</taxon>
        <taxon>Endopterygota</taxon>
        <taxon>Hymenoptera</taxon>
        <taxon>Apocrita</taxon>
        <taxon>Aculeata</taxon>
        <taxon>Formicoidea</taxon>
        <taxon>Formicidae</taxon>
        <taxon>Dorylinae</taxon>
        <taxon>Ooceraea</taxon>
    </lineage>
</organism>
<keyword evidence="1" id="KW-0758">Storage protein</keyword>
<feature type="signal peptide" evidence="2">
    <location>
        <begin position="1"/>
        <end position="18"/>
    </location>
</feature>
<dbReference type="PRINTS" id="PR00187">
    <property type="entry name" value="HAEMOCYANIN"/>
</dbReference>
<accession>A0A3L8DA23</accession>
<dbReference type="InterPro" id="IPR008922">
    <property type="entry name" value="Di-copper_centre_dom_sf"/>
</dbReference>
<feature type="domain" description="Hemocyanin N-terminal" evidence="4">
    <location>
        <begin position="1354"/>
        <end position="1476"/>
    </location>
</feature>
<dbReference type="Gene3D" id="1.20.1370.10">
    <property type="entry name" value="Hemocyanin, N-terminal domain"/>
    <property type="match status" value="3"/>
</dbReference>
<dbReference type="PROSITE" id="PS00210">
    <property type="entry name" value="HEMOCYANIN_2"/>
    <property type="match status" value="3"/>
</dbReference>
<evidence type="ECO:0000259" key="3">
    <source>
        <dbReference type="Pfam" id="PF00372"/>
    </source>
</evidence>
<evidence type="ECO:0000259" key="5">
    <source>
        <dbReference type="Pfam" id="PF03723"/>
    </source>
</evidence>
<reference evidence="6" key="2">
    <citation type="submission" date="2018-07" db="EMBL/GenBank/DDBJ databases">
        <authorList>
            <person name="Mckenzie S.K."/>
            <person name="Kronauer D.J.C."/>
        </authorList>
    </citation>
    <scope>NUCLEOTIDE SEQUENCE</scope>
    <source>
        <strain evidence="6">Clonal line C1</strain>
    </source>
</reference>
<feature type="domain" description="Hemocyanin middle" evidence="3">
    <location>
        <begin position="784"/>
        <end position="1056"/>
    </location>
</feature>
<feature type="domain" description="Hemocyanin middle" evidence="3">
    <location>
        <begin position="158"/>
        <end position="431"/>
    </location>
</feature>
<evidence type="ECO:0000259" key="4">
    <source>
        <dbReference type="Pfam" id="PF03722"/>
    </source>
</evidence>
<dbReference type="Pfam" id="PF00372">
    <property type="entry name" value="Hemocyanin_M"/>
    <property type="match status" value="3"/>
</dbReference>
<dbReference type="Proteomes" id="UP000279307">
    <property type="component" value="Chromosome 10"/>
</dbReference>
<dbReference type="OrthoDB" id="6371642at2759"/>
<dbReference type="InterPro" id="IPR014756">
    <property type="entry name" value="Ig_E-set"/>
</dbReference>
<dbReference type="SUPFAM" id="SSF48056">
    <property type="entry name" value="Di-copper centre-containing domain"/>
    <property type="match status" value="3"/>
</dbReference>
<evidence type="ECO:0000313" key="6">
    <source>
        <dbReference type="EMBL" id="RLU17355.1"/>
    </source>
</evidence>
<feature type="domain" description="Hemocyanin C-terminal" evidence="5">
    <location>
        <begin position="1066"/>
        <end position="1299"/>
    </location>
</feature>
<feature type="domain" description="Hemocyanin N-terminal" evidence="4">
    <location>
        <begin position="681"/>
        <end position="778"/>
    </location>
</feature>
<keyword evidence="2" id="KW-0732">Signal</keyword>
<dbReference type="GO" id="GO:0045735">
    <property type="term" value="F:nutrient reservoir activity"/>
    <property type="evidence" value="ECO:0007669"/>
    <property type="project" value="UniProtKB-KW"/>
</dbReference>
<dbReference type="InterPro" id="IPR037020">
    <property type="entry name" value="Hemocyanin_C_sf"/>
</dbReference>
<dbReference type="SUPFAM" id="SSF81296">
    <property type="entry name" value="E set domains"/>
    <property type="match status" value="3"/>
</dbReference>
<evidence type="ECO:0000256" key="1">
    <source>
        <dbReference type="ARBA" id="ARBA00022761"/>
    </source>
</evidence>
<feature type="domain" description="Hemocyanin middle" evidence="3">
    <location>
        <begin position="1482"/>
        <end position="1750"/>
    </location>
</feature>
<dbReference type="EMBL" id="QOIP01000010">
    <property type="protein sequence ID" value="RLU17355.1"/>
    <property type="molecule type" value="Genomic_DNA"/>
</dbReference>
<dbReference type="InterPro" id="IPR000896">
    <property type="entry name" value="Hemocyanin/hexamerin_mid_dom"/>
</dbReference>
<dbReference type="Pfam" id="PF03723">
    <property type="entry name" value="Hemocyanin_C"/>
    <property type="match status" value="3"/>
</dbReference>
<comment type="caution">
    <text evidence="6">The sequence shown here is derived from an EMBL/GenBank/DDBJ whole genome shotgun (WGS) entry which is preliminary data.</text>
</comment>
<feature type="domain" description="Hemocyanin C-terminal" evidence="5">
    <location>
        <begin position="441"/>
        <end position="679"/>
    </location>
</feature>
<proteinExistence type="predicted"/>
<reference evidence="6" key="1">
    <citation type="journal article" date="2018" name="Genome Res.">
        <title>The genomic architecture and molecular evolution of ant odorant receptors.</title>
        <authorList>
            <person name="McKenzie S.K."/>
            <person name="Kronauer D.J.C."/>
        </authorList>
    </citation>
    <scope>NUCLEOTIDE SEQUENCE [LARGE SCALE GENOMIC DNA]</scope>
    <source>
        <strain evidence="6">Clonal line C1</strain>
    </source>
</reference>
<evidence type="ECO:0000256" key="2">
    <source>
        <dbReference type="SAM" id="SignalP"/>
    </source>
</evidence>
<dbReference type="InterPro" id="IPR013788">
    <property type="entry name" value="Hemocyanin/hexamerin"/>
</dbReference>
<dbReference type="InterPro" id="IPR036697">
    <property type="entry name" value="Hemocyanin_N_sf"/>
</dbReference>
<dbReference type="Pfam" id="PF03722">
    <property type="entry name" value="Hemocyanin_N"/>
    <property type="match status" value="3"/>
</dbReference>
<protein>
    <recommendedName>
        <fullName evidence="7">Arylphorin subunit alpha</fullName>
    </recommendedName>
</protein>